<feature type="transmembrane region" description="Helical" evidence="1">
    <location>
        <begin position="28"/>
        <end position="43"/>
    </location>
</feature>
<dbReference type="Proteomes" id="UP001596990">
    <property type="component" value="Unassembled WGS sequence"/>
</dbReference>
<feature type="transmembrane region" description="Helical" evidence="1">
    <location>
        <begin position="129"/>
        <end position="162"/>
    </location>
</feature>
<accession>A0ABW3L0Z5</accession>
<proteinExistence type="predicted"/>
<sequence>MSIIYYANIIPILEFHSTLNKVFTNRELALGFWLLVLFTFILLRVDKAIIKKIVSAFLKIKRLVITLVMYFLLLIYILNQIGFWESRLWKSALIWFIFAGFAVTFRAILNAKDTSYFKKMLKDNIKIIILFQFIVNLYSFGFIWEVILVFIATFLTVLKVLLENHPDFKKRDDAGYLIINKLVNTLLSVIGFTILFYSAINFLNDNSVDYIDKTQDLFLPIILSFLLMPFIYIFVLYVNYELLFVRLSFNKTIDEKIRKYLYIQILIACNININKIATFTTKSGISRTRMNTKDDVKGFIYDYKREWDEEERVN</sequence>
<name>A0ABW3L0Z5_9BACI</name>
<feature type="transmembrane region" description="Helical" evidence="1">
    <location>
        <begin position="88"/>
        <end position="109"/>
    </location>
</feature>
<evidence type="ECO:0000256" key="1">
    <source>
        <dbReference type="SAM" id="Phobius"/>
    </source>
</evidence>
<keyword evidence="3" id="KW-1185">Reference proteome</keyword>
<feature type="transmembrane region" description="Helical" evidence="1">
    <location>
        <begin position="63"/>
        <end position="82"/>
    </location>
</feature>
<organism evidence="2 3">
    <name type="scientific">Thalassobacillus hwangdonensis</name>
    <dbReference type="NCBI Taxonomy" id="546108"/>
    <lineage>
        <taxon>Bacteria</taxon>
        <taxon>Bacillati</taxon>
        <taxon>Bacillota</taxon>
        <taxon>Bacilli</taxon>
        <taxon>Bacillales</taxon>
        <taxon>Bacillaceae</taxon>
        <taxon>Thalassobacillus</taxon>
    </lineage>
</organism>
<dbReference type="EMBL" id="JBHTKL010000001">
    <property type="protein sequence ID" value="MFD1018688.1"/>
    <property type="molecule type" value="Genomic_DNA"/>
</dbReference>
<keyword evidence="1" id="KW-0472">Membrane</keyword>
<protein>
    <recommendedName>
        <fullName evidence="4">Beta-carotene 15,15'-monooxygenase</fullName>
    </recommendedName>
</protein>
<feature type="transmembrane region" description="Helical" evidence="1">
    <location>
        <begin position="217"/>
        <end position="240"/>
    </location>
</feature>
<keyword evidence="1" id="KW-1133">Transmembrane helix</keyword>
<keyword evidence="1" id="KW-0812">Transmembrane</keyword>
<comment type="caution">
    <text evidence="2">The sequence shown here is derived from an EMBL/GenBank/DDBJ whole genome shotgun (WGS) entry which is preliminary data.</text>
</comment>
<evidence type="ECO:0000313" key="2">
    <source>
        <dbReference type="EMBL" id="MFD1018688.1"/>
    </source>
</evidence>
<evidence type="ECO:0000313" key="3">
    <source>
        <dbReference type="Proteomes" id="UP001596990"/>
    </source>
</evidence>
<gene>
    <name evidence="2" type="ORF">ACFQ2J_05670</name>
</gene>
<reference evidence="3" key="1">
    <citation type="journal article" date="2019" name="Int. J. Syst. Evol. Microbiol.">
        <title>The Global Catalogue of Microorganisms (GCM) 10K type strain sequencing project: providing services to taxonomists for standard genome sequencing and annotation.</title>
        <authorList>
            <consortium name="The Broad Institute Genomics Platform"/>
            <consortium name="The Broad Institute Genome Sequencing Center for Infectious Disease"/>
            <person name="Wu L."/>
            <person name="Ma J."/>
        </authorList>
    </citation>
    <scope>NUCLEOTIDE SEQUENCE [LARGE SCALE GENOMIC DNA]</scope>
    <source>
        <strain evidence="3">CCUG 56607</strain>
    </source>
</reference>
<feature type="transmembrane region" description="Helical" evidence="1">
    <location>
        <begin position="174"/>
        <end position="197"/>
    </location>
</feature>
<evidence type="ECO:0008006" key="4">
    <source>
        <dbReference type="Google" id="ProtNLM"/>
    </source>
</evidence>